<dbReference type="RefSeq" id="XP_010760423.1">
    <property type="nucleotide sequence ID" value="XM_010762121.1"/>
</dbReference>
<keyword evidence="3" id="KW-1185">Reference proteome</keyword>
<evidence type="ECO:0000313" key="2">
    <source>
        <dbReference type="EMBL" id="EEH48806.1"/>
    </source>
</evidence>
<name>C1GB84_PARBD</name>
<dbReference type="Pfam" id="PF01814">
    <property type="entry name" value="Hemerythrin"/>
    <property type="match status" value="1"/>
</dbReference>
<reference evidence="2 3" key="1">
    <citation type="journal article" date="2011" name="PLoS Genet.">
        <title>Comparative genomic analysis of human fungal pathogens causing paracoccidioidomycosis.</title>
        <authorList>
            <person name="Desjardins C.A."/>
            <person name="Champion M.D."/>
            <person name="Holder J.W."/>
            <person name="Muszewska A."/>
            <person name="Goldberg J."/>
            <person name="Bailao A.M."/>
            <person name="Brigido M.M."/>
            <person name="Ferreira M.E."/>
            <person name="Garcia A.M."/>
            <person name="Grynberg M."/>
            <person name="Gujja S."/>
            <person name="Heiman D.I."/>
            <person name="Henn M.R."/>
            <person name="Kodira C.D."/>
            <person name="Leon-Narvaez H."/>
            <person name="Longo L.V."/>
            <person name="Ma L.J."/>
            <person name="Malavazi I."/>
            <person name="Matsuo A.L."/>
            <person name="Morais F.V."/>
            <person name="Pereira M."/>
            <person name="Rodriguez-Brito S."/>
            <person name="Sakthikumar S."/>
            <person name="Salem-Izacc S.M."/>
            <person name="Sykes S.M."/>
            <person name="Teixeira M.M."/>
            <person name="Vallejo M.C."/>
            <person name="Walter M.E."/>
            <person name="Yandava C."/>
            <person name="Young S."/>
            <person name="Zeng Q."/>
            <person name="Zucker J."/>
            <person name="Felipe M.S."/>
            <person name="Goldman G.H."/>
            <person name="Haas B.J."/>
            <person name="McEwen J.G."/>
            <person name="Nino-Vega G."/>
            <person name="Puccia R."/>
            <person name="San-Blas G."/>
            <person name="Soares C.M."/>
            <person name="Birren B.W."/>
            <person name="Cuomo C.A."/>
        </authorList>
    </citation>
    <scope>NUCLEOTIDE SEQUENCE [LARGE SCALE GENOMIC DNA]</scope>
    <source>
        <strain evidence="2 3">Pb18</strain>
    </source>
</reference>
<dbReference type="HOGENOM" id="CLU_079417_0_0_1"/>
<evidence type="ECO:0000259" key="1">
    <source>
        <dbReference type="Pfam" id="PF01814"/>
    </source>
</evidence>
<dbReference type="GeneID" id="22583913"/>
<sequence length="187" mass="21711">MGYLSELVKKDHRELVLFHNQIVNADNDIDKSRFQHQFVWELARYAVAEELLFYPAIEKHLADGKERTEKDRMEHKKTKDQLMEFESMKPTDPNFEPTINSIMNNLSSPIKEGEDDNLTALESAISIEDDEELSESFKRTKMFIPTLTHPAAKPPNPLPFESPIGLLTTPIDKLGDMFRRLPPHRRH</sequence>
<dbReference type="AlphaFoldDB" id="C1GB84"/>
<dbReference type="InParanoid" id="C1GB84"/>
<evidence type="ECO:0000313" key="3">
    <source>
        <dbReference type="Proteomes" id="UP000001628"/>
    </source>
</evidence>
<accession>C1GB84</accession>
<gene>
    <name evidence="2" type="ORF">PADG_04885</name>
</gene>
<organism evidence="2 3">
    <name type="scientific">Paracoccidioides brasiliensis (strain Pb18)</name>
    <dbReference type="NCBI Taxonomy" id="502780"/>
    <lineage>
        <taxon>Eukaryota</taxon>
        <taxon>Fungi</taxon>
        <taxon>Dikarya</taxon>
        <taxon>Ascomycota</taxon>
        <taxon>Pezizomycotina</taxon>
        <taxon>Eurotiomycetes</taxon>
        <taxon>Eurotiomycetidae</taxon>
        <taxon>Onygenales</taxon>
        <taxon>Ajellomycetaceae</taxon>
        <taxon>Paracoccidioides</taxon>
    </lineage>
</organism>
<dbReference type="PANTHER" id="PTHR35585:SF1">
    <property type="entry name" value="HHE DOMAIN PROTEIN (AFU_ORTHOLOGUE AFUA_4G00730)"/>
    <property type="match status" value="1"/>
</dbReference>
<dbReference type="eggNOG" id="ENOG502S054">
    <property type="taxonomic scope" value="Eukaryota"/>
</dbReference>
<dbReference type="EMBL" id="KN275961">
    <property type="protein sequence ID" value="EEH48806.1"/>
    <property type="molecule type" value="Genomic_DNA"/>
</dbReference>
<dbReference type="OMA" id="DNLSTHM"/>
<dbReference type="VEuPathDB" id="FungiDB:PADG_04885"/>
<dbReference type="Proteomes" id="UP000001628">
    <property type="component" value="Unassembled WGS sequence"/>
</dbReference>
<protein>
    <recommendedName>
        <fullName evidence="1">Hemerythrin-like domain-containing protein</fullName>
    </recommendedName>
</protein>
<dbReference type="InterPro" id="IPR012312">
    <property type="entry name" value="Hemerythrin-like"/>
</dbReference>
<dbReference type="KEGG" id="pbn:PADG_04885"/>
<proteinExistence type="predicted"/>
<dbReference type="PANTHER" id="PTHR35585">
    <property type="entry name" value="HHE DOMAIN PROTEIN (AFU_ORTHOLOGUE AFUA_4G00730)"/>
    <property type="match status" value="1"/>
</dbReference>
<dbReference type="OrthoDB" id="9983919at2759"/>
<feature type="domain" description="Hemerythrin-like" evidence="1">
    <location>
        <begin position="5"/>
        <end position="108"/>
    </location>
</feature>